<feature type="transmembrane region" description="Helical" evidence="5">
    <location>
        <begin position="273"/>
        <end position="293"/>
    </location>
</feature>
<dbReference type="PROSITE" id="PS51257">
    <property type="entry name" value="PROKAR_LIPOPROTEIN"/>
    <property type="match status" value="1"/>
</dbReference>
<name>A0ABU9BUF3_9BURK</name>
<keyword evidence="7" id="KW-1185">Reference proteome</keyword>
<proteinExistence type="predicted"/>
<feature type="transmembrane region" description="Helical" evidence="5">
    <location>
        <begin position="9"/>
        <end position="31"/>
    </location>
</feature>
<evidence type="ECO:0000256" key="4">
    <source>
        <dbReference type="SAM" id="MobiDB-lite"/>
    </source>
</evidence>
<dbReference type="InterPro" id="IPR011701">
    <property type="entry name" value="MFS"/>
</dbReference>
<dbReference type="Proteomes" id="UP001371218">
    <property type="component" value="Unassembled WGS sequence"/>
</dbReference>
<feature type="transmembrane region" description="Helical" evidence="5">
    <location>
        <begin position="43"/>
        <end position="61"/>
    </location>
</feature>
<reference evidence="6 7" key="1">
    <citation type="submission" date="2024-04" db="EMBL/GenBank/DDBJ databases">
        <title>Novel species of the genus Ideonella isolated from streams.</title>
        <authorList>
            <person name="Lu H."/>
        </authorList>
    </citation>
    <scope>NUCLEOTIDE SEQUENCE [LARGE SCALE GENOMIC DNA]</scope>
    <source>
        <strain evidence="6 7">DXS29W</strain>
    </source>
</reference>
<evidence type="ECO:0000256" key="2">
    <source>
        <dbReference type="ARBA" id="ARBA00022989"/>
    </source>
</evidence>
<feature type="transmembrane region" description="Helical" evidence="5">
    <location>
        <begin position="131"/>
        <end position="156"/>
    </location>
</feature>
<organism evidence="6 7">
    <name type="scientific">Ideonella lacteola</name>
    <dbReference type="NCBI Taxonomy" id="2984193"/>
    <lineage>
        <taxon>Bacteria</taxon>
        <taxon>Pseudomonadati</taxon>
        <taxon>Pseudomonadota</taxon>
        <taxon>Betaproteobacteria</taxon>
        <taxon>Burkholderiales</taxon>
        <taxon>Sphaerotilaceae</taxon>
        <taxon>Ideonella</taxon>
    </lineage>
</organism>
<dbReference type="Gene3D" id="1.20.1250.20">
    <property type="entry name" value="MFS general substrate transporter like domains"/>
    <property type="match status" value="2"/>
</dbReference>
<keyword evidence="1 5" id="KW-0812">Transmembrane</keyword>
<feature type="transmembrane region" description="Helical" evidence="5">
    <location>
        <begin position="97"/>
        <end position="119"/>
    </location>
</feature>
<keyword evidence="2 5" id="KW-1133">Transmembrane helix</keyword>
<feature type="transmembrane region" description="Helical" evidence="5">
    <location>
        <begin position="210"/>
        <end position="229"/>
    </location>
</feature>
<evidence type="ECO:0000313" key="7">
    <source>
        <dbReference type="Proteomes" id="UP001371218"/>
    </source>
</evidence>
<accession>A0ABU9BUF3</accession>
<evidence type="ECO:0000256" key="3">
    <source>
        <dbReference type="ARBA" id="ARBA00023136"/>
    </source>
</evidence>
<sequence length="417" mass="44742">MNRTLRHSIVLMSAFACFSDAVLIAFYPQFFAERFGMHSELHTGAYVACISLAVMLAFPLWAQVARRVDTLRLLVWTQAAAGALCLASIWAPALWVYWLLSMAMFVCKSSYLLMYPYLLRLQSTDEHAATVGLLSVIVHLVGIAGAAAGGALLQGWGATGCLVFMAAGDLFQMAVCAWLLASGRAPHAGGMAKADADGPKRPVSRAIWRLSWLVLMFDLSAYLVGPFFTEHWQRLTGSPDPLLAGLAYAVPAGMALLGLAYNHLACAAGRWRVDALLPNLLVGAAGLMLQAAPSPAWLLIGRCLFGWALFQGIVMLETRVFKLSTPKDYATDYAFFNVFQNLGVLVASLVAGWVVQMLGAPLTFTVAAIGWLITAVMVPWAFGTGEAMPRGAPEAATPEGAATRPAATHHTPETQHA</sequence>
<keyword evidence="3 5" id="KW-0472">Membrane</keyword>
<protein>
    <submittedName>
        <fullName evidence="6">MFS transporter</fullName>
    </submittedName>
</protein>
<feature type="transmembrane region" description="Helical" evidence="5">
    <location>
        <begin position="162"/>
        <end position="181"/>
    </location>
</feature>
<evidence type="ECO:0000256" key="5">
    <source>
        <dbReference type="SAM" id="Phobius"/>
    </source>
</evidence>
<feature type="transmembrane region" description="Helical" evidence="5">
    <location>
        <begin position="333"/>
        <end position="355"/>
    </location>
</feature>
<feature type="transmembrane region" description="Helical" evidence="5">
    <location>
        <begin position="73"/>
        <end position="91"/>
    </location>
</feature>
<evidence type="ECO:0000313" key="6">
    <source>
        <dbReference type="EMBL" id="MEK8032759.1"/>
    </source>
</evidence>
<feature type="region of interest" description="Disordered" evidence="4">
    <location>
        <begin position="389"/>
        <end position="417"/>
    </location>
</feature>
<gene>
    <name evidence="6" type="ORF">AACH06_18210</name>
</gene>
<dbReference type="RefSeq" id="WP_341427181.1">
    <property type="nucleotide sequence ID" value="NZ_JBBUTG010000012.1"/>
</dbReference>
<dbReference type="EMBL" id="JBBUTG010000012">
    <property type="protein sequence ID" value="MEK8032759.1"/>
    <property type="molecule type" value="Genomic_DNA"/>
</dbReference>
<feature type="transmembrane region" description="Helical" evidence="5">
    <location>
        <begin position="241"/>
        <end position="261"/>
    </location>
</feature>
<dbReference type="CDD" id="cd06174">
    <property type="entry name" value="MFS"/>
    <property type="match status" value="1"/>
</dbReference>
<dbReference type="InterPro" id="IPR036259">
    <property type="entry name" value="MFS_trans_sf"/>
</dbReference>
<evidence type="ECO:0000256" key="1">
    <source>
        <dbReference type="ARBA" id="ARBA00022692"/>
    </source>
</evidence>
<feature type="transmembrane region" description="Helical" evidence="5">
    <location>
        <begin position="361"/>
        <end position="382"/>
    </location>
</feature>
<dbReference type="Pfam" id="PF07690">
    <property type="entry name" value="MFS_1"/>
    <property type="match status" value="1"/>
</dbReference>
<comment type="caution">
    <text evidence="6">The sequence shown here is derived from an EMBL/GenBank/DDBJ whole genome shotgun (WGS) entry which is preliminary data.</text>
</comment>
<dbReference type="SUPFAM" id="SSF103473">
    <property type="entry name" value="MFS general substrate transporter"/>
    <property type="match status" value="2"/>
</dbReference>
<feature type="transmembrane region" description="Helical" evidence="5">
    <location>
        <begin position="299"/>
        <end position="321"/>
    </location>
</feature>
<feature type="compositionally biased region" description="Low complexity" evidence="4">
    <location>
        <begin position="389"/>
        <end position="409"/>
    </location>
</feature>